<evidence type="ECO:0000313" key="2">
    <source>
        <dbReference type="EMBL" id="KOF95620.1"/>
    </source>
</evidence>
<proteinExistence type="predicted"/>
<name>A0A0L8I3J0_OCTBM</name>
<dbReference type="Pfam" id="PF21530">
    <property type="entry name" value="Pif1_2B_dom"/>
    <property type="match status" value="1"/>
</dbReference>
<dbReference type="InterPro" id="IPR027417">
    <property type="entry name" value="P-loop_NTPase"/>
</dbReference>
<gene>
    <name evidence="2" type="ORF">OCBIM_22037749mg</name>
</gene>
<dbReference type="PANTHER" id="PTHR10492">
    <property type="match status" value="1"/>
</dbReference>
<evidence type="ECO:0000259" key="1">
    <source>
        <dbReference type="Pfam" id="PF21530"/>
    </source>
</evidence>
<protein>
    <recommendedName>
        <fullName evidence="1">DNA helicase Pif1-like 2B domain-containing protein</fullName>
    </recommendedName>
</protein>
<dbReference type="InterPro" id="IPR049163">
    <property type="entry name" value="Pif1-like_2B_dom"/>
</dbReference>
<dbReference type="OrthoDB" id="6265497at2759"/>
<feature type="domain" description="DNA helicase Pif1-like 2B" evidence="1">
    <location>
        <begin position="86"/>
        <end position="116"/>
    </location>
</feature>
<dbReference type="PANTHER" id="PTHR10492:SF57">
    <property type="entry name" value="ATP-DEPENDENT DNA HELICASE"/>
    <property type="match status" value="1"/>
</dbReference>
<dbReference type="EMBL" id="KQ416708">
    <property type="protein sequence ID" value="KOF95620.1"/>
    <property type="molecule type" value="Genomic_DNA"/>
</dbReference>
<dbReference type="SUPFAM" id="SSF52540">
    <property type="entry name" value="P-loop containing nucleoside triphosphate hydrolases"/>
    <property type="match status" value="1"/>
</dbReference>
<sequence length="229" mass="25821">MCQLGSLLQLWMKHREDMAEDLKHAVQQAHPDINIQFSETIFNQALIEKQLGACDKIISSVREKSGGIFFLDAADGRGKTFLTTLLLSKVGVPIMLLRNLDPPKLCNRTRLVVKTLSPNVTEATIINGCASGEEVFILSILVKPTDMPFESKRIQFPVRICFAMSINKAQGQTLKSTGLHLIGPFFSHGQLYVDCSRAGSLQRHLSMLQTRKQRRLFTQKLLRNFLQHM</sequence>
<accession>A0A0L8I3J0</accession>
<dbReference type="AlphaFoldDB" id="A0A0L8I3J0"/>
<organism evidence="2">
    <name type="scientific">Octopus bimaculoides</name>
    <name type="common">California two-spotted octopus</name>
    <dbReference type="NCBI Taxonomy" id="37653"/>
    <lineage>
        <taxon>Eukaryota</taxon>
        <taxon>Metazoa</taxon>
        <taxon>Spiralia</taxon>
        <taxon>Lophotrochozoa</taxon>
        <taxon>Mollusca</taxon>
        <taxon>Cephalopoda</taxon>
        <taxon>Coleoidea</taxon>
        <taxon>Octopodiformes</taxon>
        <taxon>Octopoda</taxon>
        <taxon>Incirrata</taxon>
        <taxon>Octopodidae</taxon>
        <taxon>Octopus</taxon>
    </lineage>
</organism>
<reference evidence="2" key="1">
    <citation type="submission" date="2015-07" db="EMBL/GenBank/DDBJ databases">
        <title>MeaNS - Measles Nucleotide Surveillance Program.</title>
        <authorList>
            <person name="Tran T."/>
            <person name="Druce J."/>
        </authorList>
    </citation>
    <scope>NUCLEOTIDE SEQUENCE</scope>
    <source>
        <strain evidence="2">UCB-OBI-ISO-001</strain>
        <tissue evidence="2">Gonad</tissue>
    </source>
</reference>